<evidence type="ECO:0000313" key="2">
    <source>
        <dbReference type="EMBL" id="KZE83903.1"/>
    </source>
</evidence>
<keyword evidence="3" id="KW-1185">Reference proteome</keyword>
<dbReference type="AlphaFoldDB" id="A0A161UBU0"/>
<name>A0A161UBU0_9FLAO</name>
<feature type="region of interest" description="Disordered" evidence="1">
    <location>
        <begin position="1"/>
        <end position="31"/>
    </location>
</feature>
<sequence length="68" mass="7718">MGIFSKLFGNKQHQVTSSTTSRNTNRQQKNDLNCLYPQIRSTDDGSFIEEITNSEVLTEDFVEGLVMC</sequence>
<gene>
    <name evidence="2" type="ORF">AV926_03085</name>
</gene>
<proteinExistence type="predicted"/>
<dbReference type="Proteomes" id="UP000076630">
    <property type="component" value="Unassembled WGS sequence"/>
</dbReference>
<dbReference type="RefSeq" id="WP_038986358.1">
    <property type="nucleotide sequence ID" value="NZ_JACAJN010000030.1"/>
</dbReference>
<protein>
    <submittedName>
        <fullName evidence="2">Uncharacterized protein</fullName>
    </submittedName>
</protein>
<dbReference type="EMBL" id="LQNU01000033">
    <property type="protein sequence ID" value="KZE83903.1"/>
    <property type="molecule type" value="Genomic_DNA"/>
</dbReference>
<evidence type="ECO:0000256" key="1">
    <source>
        <dbReference type="SAM" id="MobiDB-lite"/>
    </source>
</evidence>
<accession>A0A161UBU0</accession>
<organism evidence="2 3">
    <name type="scientific">Myroides marinus</name>
    <dbReference type="NCBI Taxonomy" id="703342"/>
    <lineage>
        <taxon>Bacteria</taxon>
        <taxon>Pseudomonadati</taxon>
        <taxon>Bacteroidota</taxon>
        <taxon>Flavobacteriia</taxon>
        <taxon>Flavobacteriales</taxon>
        <taxon>Flavobacteriaceae</taxon>
        <taxon>Myroides</taxon>
    </lineage>
</organism>
<reference evidence="2 3" key="1">
    <citation type="submission" date="2016-01" db="EMBL/GenBank/DDBJ databases">
        <title>Whole genome sequencing of Myroides marinus L41.</title>
        <authorList>
            <person name="Hong K.W."/>
        </authorList>
    </citation>
    <scope>NUCLEOTIDE SEQUENCE [LARGE SCALE GENOMIC DNA]</scope>
    <source>
        <strain evidence="2 3">L41</strain>
    </source>
</reference>
<evidence type="ECO:0000313" key="3">
    <source>
        <dbReference type="Proteomes" id="UP000076630"/>
    </source>
</evidence>
<feature type="compositionally biased region" description="Low complexity" evidence="1">
    <location>
        <begin position="16"/>
        <end position="26"/>
    </location>
</feature>
<comment type="caution">
    <text evidence="2">The sequence shown here is derived from an EMBL/GenBank/DDBJ whole genome shotgun (WGS) entry which is preliminary data.</text>
</comment>